<dbReference type="Pfam" id="PF00155">
    <property type="entry name" value="Aminotran_1_2"/>
    <property type="match status" value="1"/>
</dbReference>
<dbReference type="SUPFAM" id="SSF53383">
    <property type="entry name" value="PLP-dependent transferases"/>
    <property type="match status" value="1"/>
</dbReference>
<sequence length="400" mass="44771">MNSIRQFELNTWIDTHENHDTLDMSTTVSSPALSIDDLIALSTDSQATRRALSLGSVPLTYGEPNGSENLRHSIASLYTNPQVTSGHIITTSGAVAGNHIIFSALICPGDHVICMYPVYEQLYKISQALGAEVTFWKLEDSNGWSANMQCLRQAIRENTKMIVLCSPNNPTGAYLPIAVQHSILELAEVHRIILMVDEVFRPMFHFSPNHEEEPASFLESGYEKCIVTSSCSKSYGLPGIRVGWIATLSNDFIRRFTQIRNYTTISVGLVDEIIAAEVLSPRCRLSLLQRSLDMAKENLRFLKEFVAKNQLITWTPTHASTSTLIRLHNKDGSPLNDHEFALEFLKANNILFCPASLCFEENSQGGLQGYLRLGFVMSPETFRHGLEKLAEFLEAWPIFQ</sequence>
<dbReference type="GeneID" id="36530810"/>
<dbReference type="Proteomes" id="UP000234474">
    <property type="component" value="Unassembled WGS sequence"/>
</dbReference>
<dbReference type="AlphaFoldDB" id="A0A2I1C3T7"/>
<dbReference type="PANTHER" id="PTHR43510">
    <property type="entry name" value="AMINOTRANSFERASE FUNCTION, HYPOTHETICAL (EUROFUNG)"/>
    <property type="match status" value="1"/>
</dbReference>
<dbReference type="Gene3D" id="3.90.1150.10">
    <property type="entry name" value="Aspartate Aminotransferase, domain 1"/>
    <property type="match status" value="1"/>
</dbReference>
<protein>
    <submittedName>
        <fullName evidence="4">PLP-dependent transferase</fullName>
    </submittedName>
</protein>
<organism evidence="4 5">
    <name type="scientific">Aspergillus novofumigatus (strain IBT 16806)</name>
    <dbReference type="NCBI Taxonomy" id="1392255"/>
    <lineage>
        <taxon>Eukaryota</taxon>
        <taxon>Fungi</taxon>
        <taxon>Dikarya</taxon>
        <taxon>Ascomycota</taxon>
        <taxon>Pezizomycotina</taxon>
        <taxon>Eurotiomycetes</taxon>
        <taxon>Eurotiomycetidae</taxon>
        <taxon>Eurotiales</taxon>
        <taxon>Aspergillaceae</taxon>
        <taxon>Aspergillus</taxon>
        <taxon>Aspergillus subgen. Fumigati</taxon>
    </lineage>
</organism>
<dbReference type="VEuPathDB" id="FungiDB:P174DRAFT_390486"/>
<dbReference type="EMBL" id="MSZS01000005">
    <property type="protein sequence ID" value="PKX92275.1"/>
    <property type="molecule type" value="Genomic_DNA"/>
</dbReference>
<dbReference type="PROSITE" id="PS00105">
    <property type="entry name" value="AA_TRANSFER_CLASS_1"/>
    <property type="match status" value="1"/>
</dbReference>
<evidence type="ECO:0000313" key="4">
    <source>
        <dbReference type="EMBL" id="PKX92275.1"/>
    </source>
</evidence>
<dbReference type="InterPro" id="IPR015421">
    <property type="entry name" value="PyrdxlP-dep_Trfase_major"/>
</dbReference>
<dbReference type="RefSeq" id="XP_024680870.1">
    <property type="nucleotide sequence ID" value="XM_024823485.1"/>
</dbReference>
<dbReference type="CDD" id="cd00609">
    <property type="entry name" value="AAT_like"/>
    <property type="match status" value="1"/>
</dbReference>
<dbReference type="InterPro" id="IPR004839">
    <property type="entry name" value="Aminotransferase_I/II_large"/>
</dbReference>
<dbReference type="STRING" id="1392255.A0A2I1C3T7"/>
<evidence type="ECO:0000313" key="5">
    <source>
        <dbReference type="Proteomes" id="UP000234474"/>
    </source>
</evidence>
<dbReference type="InterPro" id="IPR004838">
    <property type="entry name" value="NHTrfase_class1_PyrdxlP-BS"/>
</dbReference>
<reference evidence="5" key="1">
    <citation type="journal article" date="2018" name="Proc. Natl. Acad. Sci. U.S.A.">
        <title>Linking secondary metabolites to gene clusters through genome sequencing of six diverse Aspergillus species.</title>
        <authorList>
            <person name="Kaerboelling I."/>
            <person name="Vesth T.C."/>
            <person name="Frisvad J.C."/>
            <person name="Nybo J.L."/>
            <person name="Theobald S."/>
            <person name="Kuo A."/>
            <person name="Bowyer P."/>
            <person name="Matsuda Y."/>
            <person name="Mondo S."/>
            <person name="Lyhne E.K."/>
            <person name="Kogle M.E."/>
            <person name="Clum A."/>
            <person name="Lipzen A."/>
            <person name="Salamov A."/>
            <person name="Ngan C.Y."/>
            <person name="Daum C."/>
            <person name="Chiniquy J."/>
            <person name="Barry K."/>
            <person name="LaButti K."/>
            <person name="Haridas S."/>
            <person name="Simmons B.A."/>
            <person name="Magnuson J.K."/>
            <person name="Mortensen U.H."/>
            <person name="Larsen T.O."/>
            <person name="Grigoriev I.V."/>
            <person name="Baker S.E."/>
            <person name="Andersen M.R."/>
        </authorList>
    </citation>
    <scope>NUCLEOTIDE SEQUENCE [LARGE SCALE GENOMIC DNA]</scope>
    <source>
        <strain evidence="5">IBT 16806</strain>
    </source>
</reference>
<proteinExistence type="inferred from homology"/>
<accession>A0A2I1C3T7</accession>
<keyword evidence="5" id="KW-1185">Reference proteome</keyword>
<evidence type="ECO:0000256" key="2">
    <source>
        <dbReference type="ARBA" id="ARBA00022898"/>
    </source>
</evidence>
<dbReference type="PANTHER" id="PTHR43510:SF1">
    <property type="entry name" value="AMINOTRANSFERASE FUNCTION, HYPOTHETICAL (EUROFUNG)"/>
    <property type="match status" value="1"/>
</dbReference>
<evidence type="ECO:0000259" key="3">
    <source>
        <dbReference type="Pfam" id="PF00155"/>
    </source>
</evidence>
<dbReference type="GO" id="GO:0030170">
    <property type="term" value="F:pyridoxal phosphate binding"/>
    <property type="evidence" value="ECO:0007669"/>
    <property type="project" value="InterPro"/>
</dbReference>
<comment type="caution">
    <text evidence="4">The sequence shown here is derived from an EMBL/GenBank/DDBJ whole genome shotgun (WGS) entry which is preliminary data.</text>
</comment>
<dbReference type="Gene3D" id="3.40.640.10">
    <property type="entry name" value="Type I PLP-dependent aspartate aminotransferase-like (Major domain)"/>
    <property type="match status" value="1"/>
</dbReference>
<keyword evidence="4" id="KW-0808">Transferase</keyword>
<dbReference type="InterPro" id="IPR015424">
    <property type="entry name" value="PyrdxlP-dep_Trfase"/>
</dbReference>
<dbReference type="OrthoDB" id="7042322at2759"/>
<gene>
    <name evidence="4" type="ORF">P174DRAFT_390486</name>
</gene>
<dbReference type="GO" id="GO:0016740">
    <property type="term" value="F:transferase activity"/>
    <property type="evidence" value="ECO:0007669"/>
    <property type="project" value="UniProtKB-KW"/>
</dbReference>
<keyword evidence="2" id="KW-0663">Pyridoxal phosphate</keyword>
<comment type="similarity">
    <text evidence="1">Belongs to the class-I pyridoxal-phosphate-dependent aminotransferase family.</text>
</comment>
<name>A0A2I1C3T7_ASPN1</name>
<dbReference type="OMA" id="HITAGCV"/>
<feature type="domain" description="Aminotransferase class I/classII large" evidence="3">
    <location>
        <begin position="59"/>
        <end position="389"/>
    </location>
</feature>
<dbReference type="InterPro" id="IPR015422">
    <property type="entry name" value="PyrdxlP-dep_Trfase_small"/>
</dbReference>
<evidence type="ECO:0000256" key="1">
    <source>
        <dbReference type="ARBA" id="ARBA00007441"/>
    </source>
</evidence>